<dbReference type="OrthoDB" id="9781415at2"/>
<organism evidence="1 2">
    <name type="scientific">Teichococcus rhizosphaerae</name>
    <dbReference type="NCBI Taxonomy" id="1335062"/>
    <lineage>
        <taxon>Bacteria</taxon>
        <taxon>Pseudomonadati</taxon>
        <taxon>Pseudomonadota</taxon>
        <taxon>Alphaproteobacteria</taxon>
        <taxon>Acetobacterales</taxon>
        <taxon>Roseomonadaceae</taxon>
        <taxon>Roseomonas</taxon>
    </lineage>
</organism>
<dbReference type="SUPFAM" id="SSF53254">
    <property type="entry name" value="Phosphoglycerate mutase-like"/>
    <property type="match status" value="1"/>
</dbReference>
<gene>
    <name evidence="1" type="ORF">CR162_14380</name>
</gene>
<comment type="caution">
    <text evidence="1">The sequence shown here is derived from an EMBL/GenBank/DDBJ whole genome shotgun (WGS) entry which is preliminary data.</text>
</comment>
<protein>
    <submittedName>
        <fullName evidence="1">Phosphoglycerate mutase</fullName>
    </submittedName>
</protein>
<name>A0A2C7A7I1_9PROT</name>
<evidence type="ECO:0000313" key="1">
    <source>
        <dbReference type="EMBL" id="PHK94320.1"/>
    </source>
</evidence>
<dbReference type="Pfam" id="PF00300">
    <property type="entry name" value="His_Phos_1"/>
    <property type="match status" value="1"/>
</dbReference>
<dbReference type="Proteomes" id="UP000223527">
    <property type="component" value="Unassembled WGS sequence"/>
</dbReference>
<accession>A0A2C7A7I1</accession>
<dbReference type="InterPro" id="IPR013078">
    <property type="entry name" value="His_Pase_superF_clade-1"/>
</dbReference>
<reference evidence="1 2" key="1">
    <citation type="submission" date="2017-10" db="EMBL/GenBank/DDBJ databases">
        <authorList>
            <person name="Banno H."/>
            <person name="Chua N.-H."/>
        </authorList>
    </citation>
    <scope>NUCLEOTIDE SEQUENCE [LARGE SCALE GENOMIC DNA]</scope>
    <source>
        <strain evidence="1 2">YW11</strain>
    </source>
</reference>
<dbReference type="InterPro" id="IPR029033">
    <property type="entry name" value="His_PPase_superfam"/>
</dbReference>
<dbReference type="EMBL" id="PDNU01000028">
    <property type="protein sequence ID" value="PHK94320.1"/>
    <property type="molecule type" value="Genomic_DNA"/>
</dbReference>
<dbReference type="Gene3D" id="3.40.50.1240">
    <property type="entry name" value="Phosphoglycerate mutase-like"/>
    <property type="match status" value="1"/>
</dbReference>
<sequence length="194" mass="20148">MALARAPVARAAACGGSAAMRVALVRHLPTDLPPGLCYGRLDPPPRRGADAAPLRAALSGFGPARWLCSPAQRCRALAGALAEGALITEDARLLELDFGEWEGRAWNDVPRAALDAWAADPWGFAPPGGESGAALVARLRAFHADLRAAAPRKNCVVVAHGGPLKVLADLLAGHAVELLAPAQPMGSLRILEAR</sequence>
<dbReference type="SMART" id="SM00855">
    <property type="entry name" value="PGAM"/>
    <property type="match status" value="1"/>
</dbReference>
<evidence type="ECO:0000313" key="2">
    <source>
        <dbReference type="Proteomes" id="UP000223527"/>
    </source>
</evidence>
<keyword evidence="2" id="KW-1185">Reference proteome</keyword>
<proteinExistence type="predicted"/>
<dbReference type="AlphaFoldDB" id="A0A2C7A7I1"/>